<reference evidence="2" key="1">
    <citation type="submission" date="2015-08" db="UniProtKB">
        <authorList>
            <consortium name="WormBaseParasite"/>
        </authorList>
    </citation>
    <scope>IDENTIFICATION</scope>
</reference>
<dbReference type="Proteomes" id="UP000035681">
    <property type="component" value="Unplaced"/>
</dbReference>
<accession>A0A0K0ESZ3</accession>
<keyword evidence="1" id="KW-1185">Reference proteome</keyword>
<sequence length="121" mass="13757">MTTSNNKNFTKTSNLEMSTKIKKVKKIGKTHFTNMKNFKLKKIPGLTSEEIHEMEKLRNMLPPTMNTQDPAELLLNVANYIGKLTTKVVEKVHNGSLPKSVLQPITNKKLKKSSKGSKKRY</sequence>
<evidence type="ECO:0000313" key="2">
    <source>
        <dbReference type="WBParaSite" id="SSTP_0001257000.1"/>
    </source>
</evidence>
<dbReference type="WBParaSite" id="TCONS_00016844.p1">
    <property type="protein sequence ID" value="TCONS_00016844.p1"/>
    <property type="gene ID" value="XLOC_011485"/>
</dbReference>
<evidence type="ECO:0000313" key="3">
    <source>
        <dbReference type="WBParaSite" id="TCONS_00016844.p1"/>
    </source>
</evidence>
<protein>
    <submittedName>
        <fullName evidence="3">Col_cuticle_N domain-containing protein</fullName>
    </submittedName>
</protein>
<name>A0A0K0ESZ3_STRER</name>
<dbReference type="WBParaSite" id="SSTP_0001257000.1">
    <property type="protein sequence ID" value="SSTP_0001257000.1"/>
    <property type="gene ID" value="SSTP_0001257000"/>
</dbReference>
<organism evidence="2">
    <name type="scientific">Strongyloides stercoralis</name>
    <name type="common">Threadworm</name>
    <dbReference type="NCBI Taxonomy" id="6248"/>
    <lineage>
        <taxon>Eukaryota</taxon>
        <taxon>Metazoa</taxon>
        <taxon>Ecdysozoa</taxon>
        <taxon>Nematoda</taxon>
        <taxon>Chromadorea</taxon>
        <taxon>Rhabditida</taxon>
        <taxon>Tylenchina</taxon>
        <taxon>Panagrolaimomorpha</taxon>
        <taxon>Strongyloidoidea</taxon>
        <taxon>Strongyloididae</taxon>
        <taxon>Strongyloides</taxon>
    </lineage>
</organism>
<dbReference type="AlphaFoldDB" id="A0A0K0ESZ3"/>
<proteinExistence type="predicted"/>
<evidence type="ECO:0000313" key="1">
    <source>
        <dbReference type="Proteomes" id="UP000035681"/>
    </source>
</evidence>